<feature type="region of interest" description="Disordered" evidence="1">
    <location>
        <begin position="67"/>
        <end position="89"/>
    </location>
</feature>
<accession>A0ABT5C3W6</accession>
<dbReference type="Proteomes" id="UP001217485">
    <property type="component" value="Unassembled WGS sequence"/>
</dbReference>
<dbReference type="EMBL" id="JAQNDK010000002">
    <property type="protein sequence ID" value="MDC0680530.1"/>
    <property type="molecule type" value="Genomic_DNA"/>
</dbReference>
<protein>
    <submittedName>
        <fullName evidence="2">Uncharacterized protein</fullName>
    </submittedName>
</protein>
<evidence type="ECO:0000313" key="3">
    <source>
        <dbReference type="Proteomes" id="UP001217485"/>
    </source>
</evidence>
<proteinExistence type="predicted"/>
<gene>
    <name evidence="2" type="ORF">POL72_22520</name>
</gene>
<dbReference type="RefSeq" id="WP_272097562.1">
    <property type="nucleotide sequence ID" value="NZ_JAQNDK010000002.1"/>
</dbReference>
<evidence type="ECO:0000313" key="2">
    <source>
        <dbReference type="EMBL" id="MDC0680530.1"/>
    </source>
</evidence>
<sequence length="89" mass="9454">MVKQIHGAANQHGQSWGAARMNCVDGSFAFKGEGGGRELVIAPDRTIHVGPPGLINTDPKQITFDRSTSPSRLLMGPPNFPGPPGTRTF</sequence>
<organism evidence="2 3">
    <name type="scientific">Sorangium atrum</name>
    <dbReference type="NCBI Taxonomy" id="2995308"/>
    <lineage>
        <taxon>Bacteria</taxon>
        <taxon>Pseudomonadati</taxon>
        <taxon>Myxococcota</taxon>
        <taxon>Polyangia</taxon>
        <taxon>Polyangiales</taxon>
        <taxon>Polyangiaceae</taxon>
        <taxon>Sorangium</taxon>
    </lineage>
</organism>
<keyword evidence="3" id="KW-1185">Reference proteome</keyword>
<feature type="compositionally biased region" description="Pro residues" evidence="1">
    <location>
        <begin position="78"/>
        <end position="89"/>
    </location>
</feature>
<comment type="caution">
    <text evidence="2">The sequence shown here is derived from an EMBL/GenBank/DDBJ whole genome shotgun (WGS) entry which is preliminary data.</text>
</comment>
<reference evidence="2 3" key="1">
    <citation type="submission" date="2023-01" db="EMBL/GenBank/DDBJ databases">
        <title>Minimal conservation of predation-associated metabolite biosynthetic gene clusters underscores biosynthetic potential of Myxococcota including descriptions for ten novel species: Archangium lansinium sp. nov., Myxococcus landrumus sp. nov., Nannocystis bai.</title>
        <authorList>
            <person name="Ahearne A."/>
            <person name="Stevens C."/>
            <person name="Dowd S."/>
        </authorList>
    </citation>
    <scope>NUCLEOTIDE SEQUENCE [LARGE SCALE GENOMIC DNA]</scope>
    <source>
        <strain evidence="2 3">WIWO2</strain>
    </source>
</reference>
<name>A0ABT5C3W6_9BACT</name>
<evidence type="ECO:0000256" key="1">
    <source>
        <dbReference type="SAM" id="MobiDB-lite"/>
    </source>
</evidence>